<feature type="transmembrane region" description="Helical" evidence="7">
    <location>
        <begin position="50"/>
        <end position="71"/>
    </location>
</feature>
<keyword evidence="3" id="KW-0677">Repeat</keyword>
<dbReference type="PRINTS" id="PR00762">
    <property type="entry name" value="CLCHANNEL"/>
</dbReference>
<evidence type="ECO:0000256" key="7">
    <source>
        <dbReference type="SAM" id="Phobius"/>
    </source>
</evidence>
<evidence type="ECO:0000256" key="3">
    <source>
        <dbReference type="ARBA" id="ARBA00022737"/>
    </source>
</evidence>
<dbReference type="GO" id="GO:0006821">
    <property type="term" value="P:chloride transport"/>
    <property type="evidence" value="ECO:0000318"/>
    <property type="project" value="GO_Central"/>
</dbReference>
<comment type="subcellular location">
    <subcellularLocation>
        <location evidence="1">Membrane</location>
        <topology evidence="1">Multi-pass membrane protein</topology>
    </subcellularLocation>
</comment>
<protein>
    <recommendedName>
        <fullName evidence="10">Chloride channel protein</fullName>
    </recommendedName>
</protein>
<dbReference type="PANTHER" id="PTHR11689:SF158">
    <property type="entry name" value="H(+)_CL(-) EXCHANGE TRANSPORTER 6"/>
    <property type="match status" value="1"/>
</dbReference>
<feature type="transmembrane region" description="Helical" evidence="7">
    <location>
        <begin position="6"/>
        <end position="29"/>
    </location>
</feature>
<feature type="transmembrane region" description="Helical" evidence="7">
    <location>
        <begin position="445"/>
        <end position="472"/>
    </location>
</feature>
<keyword evidence="5" id="KW-0129">CBS domain</keyword>
<dbReference type="eggNOG" id="KOG0474">
    <property type="taxonomic scope" value="Eukaryota"/>
</dbReference>
<dbReference type="Pfam" id="PF00654">
    <property type="entry name" value="Voltage_CLC"/>
    <property type="match status" value="1"/>
</dbReference>
<feature type="transmembrane region" description="Helical" evidence="7">
    <location>
        <begin position="390"/>
        <end position="408"/>
    </location>
</feature>
<dbReference type="PANTHER" id="PTHR11689">
    <property type="entry name" value="CHLORIDE CHANNEL PROTEIN CLC FAMILY MEMBER"/>
    <property type="match status" value="1"/>
</dbReference>
<feature type="transmembrane region" description="Helical" evidence="7">
    <location>
        <begin position="252"/>
        <end position="276"/>
    </location>
</feature>
<dbReference type="EMBL" id="CH991544">
    <property type="protein sequence ID" value="EDQ91811.1"/>
    <property type="molecule type" value="Genomic_DNA"/>
</dbReference>
<feature type="transmembrane region" description="Helical" evidence="7">
    <location>
        <begin position="296"/>
        <end position="316"/>
    </location>
</feature>
<keyword evidence="9" id="KW-1185">Reference proteome</keyword>
<dbReference type="InParanoid" id="A9USN5"/>
<sequence length="531" mass="57674">RTHQLMSWILFFFVGVVTACVAFFIDFFVKQLMKVKFDYLVKSVNECQEHGCLALSLVYFLCFNCGFVLIATSLTALAPVAAGSGIPEIKCYLNGIKLPGVTDLLTMVAKAVGVLFSVSGGMFVGKEGPMIHSGAIVGAGLTQGQSSNLSWLRTNFLRRFRNDRDKRDFVSGGAAAGVAAAFGAPIGGVLFSLEEGASFWNQSLTWKSLFCSMSSAFILNLLVSGIQLHAWGQLDATGLVNFGKFNSEGSHLWNVVDLAFFLVMGAVGGLLGALFNEMNKRLTIYRMKHVKTRGKRVAEALLVSAVGTCLVFVLAMTMGKRPPKSYLAETRTGTCRSLTAEDLNKEFVKDARGFFCGENEYNDMATLALNPQEVSIKTMFHMDGTFSEKTLFCFFLMYLVIACWTYGVSIPSGLFVPCLVTGAAYGRLVGALLRMWLGDYTATNLGTYALIGAASFLGGVVRMTISLTVILIESTDEITLGLPLMVTLMAAKFMGDLFNEGLYDIHIELKHIPLLGWEPSVVSVSGRHGGF</sequence>
<evidence type="ECO:0000256" key="5">
    <source>
        <dbReference type="ARBA" id="ARBA00023122"/>
    </source>
</evidence>
<dbReference type="GO" id="GO:0005247">
    <property type="term" value="F:voltage-gated chloride channel activity"/>
    <property type="evidence" value="ECO:0000318"/>
    <property type="project" value="GO_Central"/>
</dbReference>
<evidence type="ECO:0000256" key="6">
    <source>
        <dbReference type="ARBA" id="ARBA00023136"/>
    </source>
</evidence>
<dbReference type="RefSeq" id="XP_001743097.1">
    <property type="nucleotide sequence ID" value="XM_001743045.1"/>
</dbReference>
<dbReference type="GeneID" id="5888256"/>
<dbReference type="KEGG" id="mbr:MONBRDRAFT_14318"/>
<gene>
    <name evidence="8" type="ORF">MONBRDRAFT_14318</name>
</gene>
<dbReference type="OMA" id="QKYYQAF"/>
<evidence type="ECO:0008006" key="10">
    <source>
        <dbReference type="Google" id="ProtNLM"/>
    </source>
</evidence>
<name>A9USN5_MONBE</name>
<keyword evidence="4 7" id="KW-1133">Transmembrane helix</keyword>
<organism evidence="8 9">
    <name type="scientific">Monosiga brevicollis</name>
    <name type="common">Choanoflagellate</name>
    <dbReference type="NCBI Taxonomy" id="81824"/>
    <lineage>
        <taxon>Eukaryota</taxon>
        <taxon>Choanoflagellata</taxon>
        <taxon>Craspedida</taxon>
        <taxon>Salpingoecidae</taxon>
        <taxon>Monosiga</taxon>
    </lineage>
</organism>
<evidence type="ECO:0000256" key="4">
    <source>
        <dbReference type="ARBA" id="ARBA00022989"/>
    </source>
</evidence>
<keyword evidence="2 7" id="KW-0812">Transmembrane</keyword>
<evidence type="ECO:0000313" key="8">
    <source>
        <dbReference type="EMBL" id="EDQ91811.1"/>
    </source>
</evidence>
<proteinExistence type="predicted"/>
<feature type="transmembrane region" description="Helical" evidence="7">
    <location>
        <begin position="169"/>
        <end position="193"/>
    </location>
</feature>
<dbReference type="InterPro" id="IPR051280">
    <property type="entry name" value="Cl-channel/antiporter"/>
</dbReference>
<evidence type="ECO:0000256" key="2">
    <source>
        <dbReference type="ARBA" id="ARBA00022692"/>
    </source>
</evidence>
<feature type="transmembrane region" description="Helical" evidence="7">
    <location>
        <begin position="414"/>
        <end position="433"/>
    </location>
</feature>
<reference evidence="8 9" key="1">
    <citation type="journal article" date="2008" name="Nature">
        <title>The genome of the choanoflagellate Monosiga brevicollis and the origin of metazoans.</title>
        <authorList>
            <consortium name="JGI Sequencing"/>
            <person name="King N."/>
            <person name="Westbrook M.J."/>
            <person name="Young S.L."/>
            <person name="Kuo A."/>
            <person name="Abedin M."/>
            <person name="Chapman J."/>
            <person name="Fairclough S."/>
            <person name="Hellsten U."/>
            <person name="Isogai Y."/>
            <person name="Letunic I."/>
            <person name="Marr M."/>
            <person name="Pincus D."/>
            <person name="Putnam N."/>
            <person name="Rokas A."/>
            <person name="Wright K.J."/>
            <person name="Zuzow R."/>
            <person name="Dirks W."/>
            <person name="Good M."/>
            <person name="Goodstein D."/>
            <person name="Lemons D."/>
            <person name="Li W."/>
            <person name="Lyons J.B."/>
            <person name="Morris A."/>
            <person name="Nichols S."/>
            <person name="Richter D.J."/>
            <person name="Salamov A."/>
            <person name="Bork P."/>
            <person name="Lim W.A."/>
            <person name="Manning G."/>
            <person name="Miller W.T."/>
            <person name="McGinnis W."/>
            <person name="Shapiro H."/>
            <person name="Tjian R."/>
            <person name="Grigoriev I.V."/>
            <person name="Rokhsar D."/>
        </authorList>
    </citation>
    <scope>NUCLEOTIDE SEQUENCE [LARGE SCALE GENOMIC DNA]</scope>
    <source>
        <strain evidence="9">MX1 / ATCC 50154</strain>
    </source>
</reference>
<evidence type="ECO:0000313" key="9">
    <source>
        <dbReference type="Proteomes" id="UP000001357"/>
    </source>
</evidence>
<dbReference type="GO" id="GO:0016020">
    <property type="term" value="C:membrane"/>
    <property type="evidence" value="ECO:0007669"/>
    <property type="project" value="UniProtKB-SubCell"/>
</dbReference>
<accession>A9USN5</accession>
<dbReference type="Proteomes" id="UP000001357">
    <property type="component" value="Unassembled WGS sequence"/>
</dbReference>
<dbReference type="SUPFAM" id="SSF81340">
    <property type="entry name" value="Clc chloride channel"/>
    <property type="match status" value="1"/>
</dbReference>
<dbReference type="Gene3D" id="1.10.3080.10">
    <property type="entry name" value="Clc chloride channel"/>
    <property type="match status" value="1"/>
</dbReference>
<dbReference type="FunCoup" id="A9USN5">
    <property type="interactions" value="474"/>
</dbReference>
<dbReference type="AlphaFoldDB" id="A9USN5"/>
<evidence type="ECO:0000256" key="1">
    <source>
        <dbReference type="ARBA" id="ARBA00004141"/>
    </source>
</evidence>
<dbReference type="InterPro" id="IPR014743">
    <property type="entry name" value="Cl-channel_core"/>
</dbReference>
<dbReference type="InterPro" id="IPR001807">
    <property type="entry name" value="ClC"/>
</dbReference>
<keyword evidence="6 7" id="KW-0472">Membrane</keyword>
<feature type="non-terminal residue" evidence="8">
    <location>
        <position position="1"/>
    </location>
</feature>